<organism evidence="5">
    <name type="scientific">Monodopsis sp. MarTras21</name>
    <dbReference type="NCBI Taxonomy" id="1745953"/>
    <lineage>
        <taxon>Eukaryota</taxon>
        <taxon>Sar</taxon>
        <taxon>Stramenopiles</taxon>
        <taxon>Ochrophyta</taxon>
        <taxon>Eustigmatophyceae</taxon>
        <taxon>Eustigmatales</taxon>
        <taxon>Monodopsidaceae</taxon>
        <taxon>Monodopsis</taxon>
    </lineage>
</organism>
<keyword evidence="5" id="KW-0496">Mitochondrion</keyword>
<dbReference type="SUPFAM" id="SSF54570">
    <property type="entry name" value="Ribosomal protein S19"/>
    <property type="match status" value="1"/>
</dbReference>
<geneLocation type="mitochondrion" evidence="5"/>
<name>A0A140F2X8_9STRA</name>
<reference evidence="5" key="1">
    <citation type="journal article" date="2016" name="Genome Biol. Evol.">
        <title>A Comparative Analysis of Mitochondrial Genomes in Eustigmatophyte Algae.</title>
        <authorList>
            <person name="Sevcikova T."/>
            <person name="Klimes V."/>
            <person name="Zbrankova V."/>
            <person name="Strnad H."/>
            <person name="Hroudova M."/>
            <person name="Vlcek C."/>
            <person name="Elias M."/>
        </authorList>
    </citation>
    <scope>NUCLEOTIDE SEQUENCE</scope>
    <source>
        <strain evidence="5">MarTras 21</strain>
    </source>
</reference>
<keyword evidence="2 4" id="KW-0689">Ribosomal protein</keyword>
<evidence type="ECO:0000256" key="1">
    <source>
        <dbReference type="ARBA" id="ARBA00007345"/>
    </source>
</evidence>
<dbReference type="GO" id="GO:0005763">
    <property type="term" value="C:mitochondrial small ribosomal subunit"/>
    <property type="evidence" value="ECO:0007669"/>
    <property type="project" value="TreeGrafter"/>
</dbReference>
<dbReference type="PRINTS" id="PR00975">
    <property type="entry name" value="RIBOSOMALS19"/>
</dbReference>
<comment type="similarity">
    <text evidence="1 4">Belongs to the universal ribosomal protein uS19 family.</text>
</comment>
<gene>
    <name evidence="5" type="primary">rps19</name>
</gene>
<dbReference type="AlphaFoldDB" id="A0A140F2X8"/>
<evidence type="ECO:0000256" key="4">
    <source>
        <dbReference type="RuleBase" id="RU003485"/>
    </source>
</evidence>
<dbReference type="InterPro" id="IPR020934">
    <property type="entry name" value="Ribosomal_uS19_CS"/>
</dbReference>
<dbReference type="PROSITE" id="PS00323">
    <property type="entry name" value="RIBOSOMAL_S19"/>
    <property type="match status" value="1"/>
</dbReference>
<dbReference type="InterPro" id="IPR023575">
    <property type="entry name" value="Ribosomal_uS19_SF"/>
</dbReference>
<protein>
    <submittedName>
        <fullName evidence="5">Ribosomal protein S19</fullName>
    </submittedName>
</protein>
<evidence type="ECO:0000256" key="3">
    <source>
        <dbReference type="ARBA" id="ARBA00023274"/>
    </source>
</evidence>
<dbReference type="PANTHER" id="PTHR11880:SF8">
    <property type="entry name" value="SMALL RIBOSOMAL SUBUNIT PROTEIN US19M"/>
    <property type="match status" value="1"/>
</dbReference>
<dbReference type="Gene3D" id="3.30.860.10">
    <property type="entry name" value="30s Ribosomal Protein S19, Chain A"/>
    <property type="match status" value="1"/>
</dbReference>
<dbReference type="GO" id="GO:0003723">
    <property type="term" value="F:RNA binding"/>
    <property type="evidence" value="ECO:0007669"/>
    <property type="project" value="InterPro"/>
</dbReference>
<accession>A0A140F2X8</accession>
<dbReference type="EMBL" id="KU501222">
    <property type="protein sequence ID" value="AML60762.1"/>
    <property type="molecule type" value="Genomic_DNA"/>
</dbReference>
<dbReference type="HAMAP" id="MF_00531">
    <property type="entry name" value="Ribosomal_uS19"/>
    <property type="match status" value="1"/>
</dbReference>
<keyword evidence="3 4" id="KW-0687">Ribonucleoprotein</keyword>
<dbReference type="GO" id="GO:0006412">
    <property type="term" value="P:translation"/>
    <property type="evidence" value="ECO:0007669"/>
    <property type="project" value="InterPro"/>
</dbReference>
<dbReference type="GO" id="GO:0003735">
    <property type="term" value="F:structural constituent of ribosome"/>
    <property type="evidence" value="ECO:0007669"/>
    <property type="project" value="InterPro"/>
</dbReference>
<dbReference type="PANTHER" id="PTHR11880">
    <property type="entry name" value="RIBOSOMAL PROTEIN S19P FAMILY MEMBER"/>
    <property type="match status" value="1"/>
</dbReference>
<dbReference type="GO" id="GO:0000028">
    <property type="term" value="P:ribosomal small subunit assembly"/>
    <property type="evidence" value="ECO:0007669"/>
    <property type="project" value="TreeGrafter"/>
</dbReference>
<sequence length="87" mass="9992">MSTIHLKKLSLATGVLTKLIHSPGSHSLRVWSRSLIIVEKLVGLRFKVYNGKEFILIQIKADMVGHKLGEFVSTRARYEFKKKKKKK</sequence>
<proteinExistence type="inferred from homology"/>
<dbReference type="Pfam" id="PF00203">
    <property type="entry name" value="Ribosomal_S19"/>
    <property type="match status" value="1"/>
</dbReference>
<evidence type="ECO:0000313" key="5">
    <source>
        <dbReference type="EMBL" id="AML60762.1"/>
    </source>
</evidence>
<dbReference type="InterPro" id="IPR002222">
    <property type="entry name" value="Ribosomal_uS19"/>
</dbReference>
<evidence type="ECO:0000256" key="2">
    <source>
        <dbReference type="ARBA" id="ARBA00022980"/>
    </source>
</evidence>